<proteinExistence type="predicted"/>
<dbReference type="SMART" id="SM00530">
    <property type="entry name" value="HTH_XRE"/>
    <property type="match status" value="1"/>
</dbReference>
<dbReference type="InterPro" id="IPR001387">
    <property type="entry name" value="Cro/C1-type_HTH"/>
</dbReference>
<dbReference type="PANTHER" id="PTHR46797:SF2">
    <property type="entry name" value="TRANSCRIPTIONAL REGULATOR"/>
    <property type="match status" value="1"/>
</dbReference>
<dbReference type="Gene3D" id="1.10.260.40">
    <property type="entry name" value="lambda repressor-like DNA-binding domains"/>
    <property type="match status" value="1"/>
</dbReference>
<dbReference type="InterPro" id="IPR014710">
    <property type="entry name" value="RmlC-like_jellyroll"/>
</dbReference>
<dbReference type="PANTHER" id="PTHR46797">
    <property type="entry name" value="HTH-TYPE TRANSCRIPTIONAL REGULATOR"/>
    <property type="match status" value="1"/>
</dbReference>
<sequence length="212" mass="23203">MKNKQGDAGGAKASQAVGEGSEQLSTRLRQLRRQAGFSVKELAERSEVSVGMISQVERGLANPSVRILERLRIALDVPLTTLLEGDADETRGVPGPVADFVRRAAQRPHFKVTAGGLNKELLSPHGQHDLQFMIIHIPPHSRSKEILVGPGEKAGLILEGRITLAVGDRRETLDMGDSFQFDSSIPHGVDNPFEEPARVLWIMNTRPPVVHF</sequence>
<evidence type="ECO:0000259" key="3">
    <source>
        <dbReference type="PROSITE" id="PS50943"/>
    </source>
</evidence>
<name>A0ABV2Q4I8_9BURK</name>
<dbReference type="SUPFAM" id="SSF47413">
    <property type="entry name" value="lambda repressor-like DNA-binding domains"/>
    <property type="match status" value="1"/>
</dbReference>
<dbReference type="InterPro" id="IPR013096">
    <property type="entry name" value="Cupin_2"/>
</dbReference>
<dbReference type="RefSeq" id="WP_354440934.1">
    <property type="nucleotide sequence ID" value="NZ_JBEPSH010000001.1"/>
</dbReference>
<accession>A0ABV2Q4I8</accession>
<evidence type="ECO:0000313" key="4">
    <source>
        <dbReference type="EMBL" id="MET4575473.1"/>
    </source>
</evidence>
<dbReference type="Proteomes" id="UP001549320">
    <property type="component" value="Unassembled WGS sequence"/>
</dbReference>
<keyword evidence="5" id="KW-1185">Reference proteome</keyword>
<dbReference type="InterPro" id="IPR011051">
    <property type="entry name" value="RmlC_Cupin_sf"/>
</dbReference>
<dbReference type="SUPFAM" id="SSF51182">
    <property type="entry name" value="RmlC-like cupins"/>
    <property type="match status" value="1"/>
</dbReference>
<protein>
    <submittedName>
        <fullName evidence="4">Transcriptional regulator with XRE-family HTH domain</fullName>
    </submittedName>
</protein>
<dbReference type="PROSITE" id="PS50943">
    <property type="entry name" value="HTH_CROC1"/>
    <property type="match status" value="1"/>
</dbReference>
<dbReference type="CDD" id="cd02209">
    <property type="entry name" value="cupin_XRE_C"/>
    <property type="match status" value="1"/>
</dbReference>
<gene>
    <name evidence="4" type="ORF">ABIE13_000570</name>
</gene>
<comment type="caution">
    <text evidence="4">The sequence shown here is derived from an EMBL/GenBank/DDBJ whole genome shotgun (WGS) entry which is preliminary data.</text>
</comment>
<dbReference type="Pfam" id="PF01381">
    <property type="entry name" value="HTH_3"/>
    <property type="match status" value="1"/>
</dbReference>
<evidence type="ECO:0000313" key="5">
    <source>
        <dbReference type="Proteomes" id="UP001549320"/>
    </source>
</evidence>
<dbReference type="EMBL" id="JBEPSH010000001">
    <property type="protein sequence ID" value="MET4575473.1"/>
    <property type="molecule type" value="Genomic_DNA"/>
</dbReference>
<evidence type="ECO:0000256" key="1">
    <source>
        <dbReference type="ARBA" id="ARBA00023125"/>
    </source>
</evidence>
<dbReference type="CDD" id="cd00093">
    <property type="entry name" value="HTH_XRE"/>
    <property type="match status" value="1"/>
</dbReference>
<feature type="domain" description="HTH cro/C1-type" evidence="3">
    <location>
        <begin position="28"/>
        <end position="82"/>
    </location>
</feature>
<dbReference type="Pfam" id="PF07883">
    <property type="entry name" value="Cupin_2"/>
    <property type="match status" value="1"/>
</dbReference>
<dbReference type="Gene3D" id="2.60.120.10">
    <property type="entry name" value="Jelly Rolls"/>
    <property type="match status" value="1"/>
</dbReference>
<evidence type="ECO:0000256" key="2">
    <source>
        <dbReference type="SAM" id="MobiDB-lite"/>
    </source>
</evidence>
<reference evidence="4 5" key="1">
    <citation type="submission" date="2024-06" db="EMBL/GenBank/DDBJ databases">
        <title>Sorghum-associated microbial communities from plants grown in Nebraska, USA.</title>
        <authorList>
            <person name="Schachtman D."/>
        </authorList>
    </citation>
    <scope>NUCLEOTIDE SEQUENCE [LARGE SCALE GENOMIC DNA]</scope>
    <source>
        <strain evidence="4 5">2709</strain>
    </source>
</reference>
<organism evidence="4 5">
    <name type="scientific">Ottowia thiooxydans</name>
    <dbReference type="NCBI Taxonomy" id="219182"/>
    <lineage>
        <taxon>Bacteria</taxon>
        <taxon>Pseudomonadati</taxon>
        <taxon>Pseudomonadota</taxon>
        <taxon>Betaproteobacteria</taxon>
        <taxon>Burkholderiales</taxon>
        <taxon>Comamonadaceae</taxon>
        <taxon>Ottowia</taxon>
    </lineage>
</organism>
<dbReference type="InterPro" id="IPR050807">
    <property type="entry name" value="TransReg_Diox_bact_type"/>
</dbReference>
<keyword evidence="1" id="KW-0238">DNA-binding</keyword>
<feature type="region of interest" description="Disordered" evidence="2">
    <location>
        <begin position="1"/>
        <end position="24"/>
    </location>
</feature>
<dbReference type="InterPro" id="IPR010982">
    <property type="entry name" value="Lambda_DNA-bd_dom_sf"/>
</dbReference>